<dbReference type="AlphaFoldDB" id="A0A4Y2KI86"/>
<protein>
    <submittedName>
        <fullName evidence="1">Juvenile hormone acid O-methyltransferase</fullName>
    </submittedName>
</protein>
<proteinExistence type="predicted"/>
<evidence type="ECO:0000313" key="1">
    <source>
        <dbReference type="EMBL" id="GBN01446.1"/>
    </source>
</evidence>
<keyword evidence="1" id="KW-0808">Transferase</keyword>
<reference evidence="1 2" key="1">
    <citation type="journal article" date="2019" name="Sci. Rep.">
        <title>Orb-weaving spider Araneus ventricosus genome elucidates the spidroin gene catalogue.</title>
        <authorList>
            <person name="Kono N."/>
            <person name="Nakamura H."/>
            <person name="Ohtoshi R."/>
            <person name="Moran D.A.P."/>
            <person name="Shinohara A."/>
            <person name="Yoshida Y."/>
            <person name="Fujiwara M."/>
            <person name="Mori M."/>
            <person name="Tomita M."/>
            <person name="Arakawa K."/>
        </authorList>
    </citation>
    <scope>NUCLEOTIDE SEQUENCE [LARGE SCALE GENOMIC DNA]</scope>
</reference>
<keyword evidence="2" id="KW-1185">Reference proteome</keyword>
<dbReference type="PANTHER" id="PTHR43861:SF1">
    <property type="entry name" value="TRANS-ACONITATE 2-METHYLTRANSFERASE"/>
    <property type="match status" value="1"/>
</dbReference>
<dbReference type="GO" id="GO:0008168">
    <property type="term" value="F:methyltransferase activity"/>
    <property type="evidence" value="ECO:0007669"/>
    <property type="project" value="UniProtKB-KW"/>
</dbReference>
<evidence type="ECO:0000313" key="2">
    <source>
        <dbReference type="Proteomes" id="UP000499080"/>
    </source>
</evidence>
<sequence length="267" mass="31006">MDHVKDFISEKLLQFGWGQTQEKEVVLDVGSGPGGNTLQLVLPLFPQAEKIFAIDFLPDMIEFARNHNYHPLIEYTVANIENWSTVKQWRGQISKLTAIHCVQWLKDKRRGFQNIFELLKPRGEMAFCLVMESPFYASILALESNPKWSKFFKDIDDFVSDDHINKYESSRYIEMLEETGFDILHFEEEVKSDPFSSDEEYRDFFASICALTSHVPSHLREDLKDDLFQEMLNLCGRDSSGRPVHRANIIEVVARKCRETLNDSESN</sequence>
<accession>A0A4Y2KI86</accession>
<organism evidence="1 2">
    <name type="scientific">Araneus ventricosus</name>
    <name type="common">Orbweaver spider</name>
    <name type="synonym">Epeira ventricosa</name>
    <dbReference type="NCBI Taxonomy" id="182803"/>
    <lineage>
        <taxon>Eukaryota</taxon>
        <taxon>Metazoa</taxon>
        <taxon>Ecdysozoa</taxon>
        <taxon>Arthropoda</taxon>
        <taxon>Chelicerata</taxon>
        <taxon>Arachnida</taxon>
        <taxon>Araneae</taxon>
        <taxon>Araneomorphae</taxon>
        <taxon>Entelegynae</taxon>
        <taxon>Araneoidea</taxon>
        <taxon>Araneidae</taxon>
        <taxon>Araneus</taxon>
    </lineage>
</organism>
<dbReference type="EMBL" id="BGPR01004619">
    <property type="protein sequence ID" value="GBN01446.1"/>
    <property type="molecule type" value="Genomic_DNA"/>
</dbReference>
<gene>
    <name evidence="1" type="primary">jhamt_1</name>
    <name evidence="1" type="ORF">AVEN_259003_1</name>
</gene>
<name>A0A4Y2KI86_ARAVE</name>
<keyword evidence="1" id="KW-0489">Methyltransferase</keyword>
<dbReference type="PANTHER" id="PTHR43861">
    <property type="entry name" value="TRANS-ACONITATE 2-METHYLTRANSFERASE-RELATED"/>
    <property type="match status" value="1"/>
</dbReference>
<dbReference type="InterPro" id="IPR029063">
    <property type="entry name" value="SAM-dependent_MTases_sf"/>
</dbReference>
<dbReference type="OrthoDB" id="6408088at2759"/>
<dbReference type="SUPFAM" id="SSF53335">
    <property type="entry name" value="S-adenosyl-L-methionine-dependent methyltransferases"/>
    <property type="match status" value="1"/>
</dbReference>
<dbReference type="Proteomes" id="UP000499080">
    <property type="component" value="Unassembled WGS sequence"/>
</dbReference>
<dbReference type="GO" id="GO:0032259">
    <property type="term" value="P:methylation"/>
    <property type="evidence" value="ECO:0007669"/>
    <property type="project" value="UniProtKB-KW"/>
</dbReference>
<dbReference type="Gene3D" id="3.40.50.150">
    <property type="entry name" value="Vaccinia Virus protein VP39"/>
    <property type="match status" value="1"/>
</dbReference>
<dbReference type="Pfam" id="PF13489">
    <property type="entry name" value="Methyltransf_23"/>
    <property type="match status" value="1"/>
</dbReference>
<dbReference type="CDD" id="cd02440">
    <property type="entry name" value="AdoMet_MTases"/>
    <property type="match status" value="1"/>
</dbReference>
<comment type="caution">
    <text evidence="1">The sequence shown here is derived from an EMBL/GenBank/DDBJ whole genome shotgun (WGS) entry which is preliminary data.</text>
</comment>